<protein>
    <submittedName>
        <fullName evidence="15">Junctophilin</fullName>
    </submittedName>
</protein>
<evidence type="ECO:0000313" key="15">
    <source>
        <dbReference type="WBParaSite" id="BXY_0894600.1"/>
    </source>
</evidence>
<dbReference type="PANTHER" id="PTHR23085:SF16">
    <property type="entry name" value="GH28348P"/>
    <property type="match status" value="1"/>
</dbReference>
<dbReference type="GO" id="GO:0005789">
    <property type="term" value="C:endoplasmic reticulum membrane"/>
    <property type="evidence" value="ECO:0007669"/>
    <property type="project" value="UniProtKB-SubCell"/>
</dbReference>
<evidence type="ECO:0000256" key="3">
    <source>
        <dbReference type="ARBA" id="ARBA00004236"/>
    </source>
</evidence>
<dbReference type="GO" id="GO:0005886">
    <property type="term" value="C:plasma membrane"/>
    <property type="evidence" value="ECO:0007669"/>
    <property type="project" value="UniProtKB-SubCell"/>
</dbReference>
<keyword evidence="6 13" id="KW-0812">Transmembrane</keyword>
<evidence type="ECO:0000256" key="13">
    <source>
        <dbReference type="SAM" id="Phobius"/>
    </source>
</evidence>
<evidence type="ECO:0000256" key="8">
    <source>
        <dbReference type="ARBA" id="ARBA00022824"/>
    </source>
</evidence>
<dbReference type="Pfam" id="PF02493">
    <property type="entry name" value="MORN"/>
    <property type="match status" value="8"/>
</dbReference>
<feature type="compositionally biased region" description="Polar residues" evidence="12">
    <location>
        <begin position="469"/>
        <end position="526"/>
    </location>
</feature>
<dbReference type="InterPro" id="IPR017191">
    <property type="entry name" value="Junctophilin"/>
</dbReference>
<comment type="similarity">
    <text evidence="4">Belongs to the junctophilin family.</text>
</comment>
<feature type="transmembrane region" description="Helical" evidence="13">
    <location>
        <begin position="780"/>
        <end position="799"/>
    </location>
</feature>
<dbReference type="FunFam" id="2.20.110.10:FF:000025">
    <property type="entry name" value="MORN repeat, putative"/>
    <property type="match status" value="1"/>
</dbReference>
<proteinExistence type="inferred from homology"/>
<evidence type="ECO:0000256" key="5">
    <source>
        <dbReference type="ARBA" id="ARBA00022475"/>
    </source>
</evidence>
<dbReference type="GO" id="GO:0030314">
    <property type="term" value="C:junctional membrane complex"/>
    <property type="evidence" value="ECO:0007669"/>
    <property type="project" value="InterPro"/>
</dbReference>
<name>A0A1I7S7F5_BURXY</name>
<dbReference type="SMART" id="SM00698">
    <property type="entry name" value="MORN"/>
    <property type="match status" value="6"/>
</dbReference>
<dbReference type="PANTHER" id="PTHR23085">
    <property type="entry name" value="GH28348P"/>
    <property type="match status" value="1"/>
</dbReference>
<dbReference type="InterPro" id="IPR003409">
    <property type="entry name" value="MORN"/>
</dbReference>
<evidence type="ECO:0000256" key="10">
    <source>
        <dbReference type="ARBA" id="ARBA00023136"/>
    </source>
</evidence>
<evidence type="ECO:0000256" key="9">
    <source>
        <dbReference type="ARBA" id="ARBA00022989"/>
    </source>
</evidence>
<feature type="compositionally biased region" description="Polar residues" evidence="12">
    <location>
        <begin position="245"/>
        <end position="263"/>
    </location>
</feature>
<feature type="compositionally biased region" description="Polar residues" evidence="12">
    <location>
        <begin position="577"/>
        <end position="590"/>
    </location>
</feature>
<dbReference type="AlphaFoldDB" id="A0A1I7S7F5"/>
<dbReference type="SUPFAM" id="SSF82185">
    <property type="entry name" value="Histone H3 K4-specific methyltransferase SET7/9 N-terminal domain"/>
    <property type="match status" value="3"/>
</dbReference>
<keyword evidence="7" id="KW-0677">Repeat</keyword>
<feature type="region of interest" description="Disordered" evidence="12">
    <location>
        <begin position="234"/>
        <end position="266"/>
    </location>
</feature>
<evidence type="ECO:0000256" key="2">
    <source>
        <dbReference type="ARBA" id="ARBA00004184"/>
    </source>
</evidence>
<evidence type="ECO:0000256" key="1">
    <source>
        <dbReference type="ARBA" id="ARBA00004163"/>
    </source>
</evidence>
<keyword evidence="10 13" id="KW-0472">Membrane</keyword>
<dbReference type="Gene3D" id="2.20.110.10">
    <property type="entry name" value="Histone H3 K4-specific methyltransferase SET7/9 N-terminal domain"/>
    <property type="match status" value="3"/>
</dbReference>
<feature type="region of interest" description="Disordered" evidence="12">
    <location>
        <begin position="166"/>
        <end position="194"/>
    </location>
</feature>
<keyword evidence="8" id="KW-0256">Endoplasmic reticulum</keyword>
<dbReference type="Proteomes" id="UP000095284">
    <property type="component" value="Unplaced"/>
</dbReference>
<comment type="subcellular location">
    <subcellularLocation>
        <location evidence="3">Cell membrane</location>
    </subcellularLocation>
    <subcellularLocation>
        <location evidence="2">Endomembrane system</location>
        <topology evidence="2">Peripheral membrane protein</topology>
    </subcellularLocation>
    <subcellularLocation>
        <location evidence="1">Endoplasmic reticulum membrane</location>
        <topology evidence="1">Single-pass type IV membrane protein</topology>
    </subcellularLocation>
</comment>
<evidence type="ECO:0000256" key="4">
    <source>
        <dbReference type="ARBA" id="ARBA00008599"/>
    </source>
</evidence>
<feature type="compositionally biased region" description="Polar residues" evidence="12">
    <location>
        <begin position="601"/>
        <end position="613"/>
    </location>
</feature>
<evidence type="ECO:0000256" key="6">
    <source>
        <dbReference type="ARBA" id="ARBA00022692"/>
    </source>
</evidence>
<organism evidence="14 15">
    <name type="scientific">Bursaphelenchus xylophilus</name>
    <name type="common">Pinewood nematode worm</name>
    <name type="synonym">Aphelenchoides xylophilus</name>
    <dbReference type="NCBI Taxonomy" id="6326"/>
    <lineage>
        <taxon>Eukaryota</taxon>
        <taxon>Metazoa</taxon>
        <taxon>Ecdysozoa</taxon>
        <taxon>Nematoda</taxon>
        <taxon>Chromadorea</taxon>
        <taxon>Rhabditida</taxon>
        <taxon>Tylenchina</taxon>
        <taxon>Tylenchomorpha</taxon>
        <taxon>Aphelenchoidea</taxon>
        <taxon>Aphelenchoididae</taxon>
        <taxon>Bursaphelenchus</taxon>
    </lineage>
</organism>
<sequence>MNGGRFDFDDGGTYCGGWEEAKAHGHGICTGPEGKGEYAGAWHYGFEVSGVYTWPTGTTYEGQWQNGKRHGLGIESRGRWVYQGEWAQGLKGRYGLRQSRHSKANYLGTWFGGLHDGYGTETYADGGTYKGQWLRGMRHGYGIRTSAPYAVAAKYRARSHTNASFTSLRSDIGPEETSDKKKKEKSGSGLDNEDEFRGGFVLRLRSDAPTKRRRSLSERSLAVKRTILSNLRIKKQHSTGDIHQRVTSMTGSLKSSGSTMSCTSDEDGEKHLNDYYLAPEERVADDVVESYRGEWKNDKRSGFGICDRTDGVRFAGEWASNRKHGYGITFFKDGTKEEGRYKNNILVCSTRRKGLLFVRSSKLRERIEASIEAAKRAADMAAQRVDIAMSRTATAQERSEAAIDSAARARDDANTARIHAAQFDPNFRQPGIEHIRQARHRLGDSVYQNHVSFESTGSGHPVSFEQPHHSQNYLQPDSQLLPHSSFNNPQFYPQQDSYNHQATTSNSQPQQLLHPSMPTYENQASQRDQHGYEEASTPQNHQALQNQYQTPQIQLQNQQQTQPFLQQQYQPQGLQANDRSQVPNNVNIGNTHVPDVETLGNHINYNPQTSQQPDEAHIFAEPVTRFRKGRSNADQTSTMSLSDDHYDQYAMNRSNSAGGPHLRRNRPSLTRQSEVLADGVHLNRRSTLASARDRAIPSKPANSFYKNEPASDVDERGSLPNLDELAQQGVCLRREDAARLASQRRQEAQRLQEEEELLRANPLRYLYHPALRNWIYNNKGLILLVAFNVCLIYVLFYLLTYDRNPND</sequence>
<dbReference type="eggNOG" id="KOG0231">
    <property type="taxonomic scope" value="Eukaryota"/>
</dbReference>
<reference evidence="15" key="1">
    <citation type="submission" date="2016-11" db="UniProtKB">
        <authorList>
            <consortium name="WormBaseParasite"/>
        </authorList>
    </citation>
    <scope>IDENTIFICATION</scope>
</reference>
<dbReference type="FunFam" id="2.20.110.10:FF:000001">
    <property type="entry name" value="Junctophilin"/>
    <property type="match status" value="1"/>
</dbReference>
<keyword evidence="5" id="KW-1003">Cell membrane</keyword>
<feature type="coiled-coil region" evidence="11">
    <location>
        <begin position="734"/>
        <end position="761"/>
    </location>
</feature>
<evidence type="ECO:0000256" key="11">
    <source>
        <dbReference type="SAM" id="Coils"/>
    </source>
</evidence>
<dbReference type="FunFam" id="2.20.110.10:FF:000013">
    <property type="entry name" value="Putative Junctophilin-1"/>
    <property type="match status" value="1"/>
</dbReference>
<feature type="region of interest" description="Disordered" evidence="12">
    <location>
        <begin position="570"/>
        <end position="718"/>
    </location>
</feature>
<evidence type="ECO:0000313" key="14">
    <source>
        <dbReference type="Proteomes" id="UP000095284"/>
    </source>
</evidence>
<feature type="compositionally biased region" description="Polar residues" evidence="12">
    <location>
        <begin position="632"/>
        <end position="641"/>
    </location>
</feature>
<feature type="region of interest" description="Disordered" evidence="12">
    <location>
        <begin position="451"/>
        <end position="540"/>
    </location>
</feature>
<keyword evidence="11" id="KW-0175">Coiled coil</keyword>
<accession>A0A1I7S7F5</accession>
<dbReference type="WBParaSite" id="BXY_0894600.1">
    <property type="protein sequence ID" value="BXY_0894600.1"/>
    <property type="gene ID" value="BXY_0894600"/>
</dbReference>
<keyword evidence="9 13" id="KW-1133">Transmembrane helix</keyword>
<evidence type="ECO:0000256" key="7">
    <source>
        <dbReference type="ARBA" id="ARBA00022737"/>
    </source>
</evidence>
<evidence type="ECO:0000256" key="12">
    <source>
        <dbReference type="SAM" id="MobiDB-lite"/>
    </source>
</evidence>